<evidence type="ECO:0000256" key="6">
    <source>
        <dbReference type="ARBA" id="ARBA00022556"/>
    </source>
</evidence>
<dbReference type="UniPathway" id="UPA00359">
    <property type="reaction ID" value="UER00482"/>
</dbReference>
<comment type="catalytic activity">
    <reaction evidence="13">
        <text>a lipid A disaccharide + ATP = a lipid IVA + ADP + H(+)</text>
        <dbReference type="Rhea" id="RHEA:67840"/>
        <dbReference type="ChEBI" id="CHEBI:15378"/>
        <dbReference type="ChEBI" id="CHEBI:30616"/>
        <dbReference type="ChEBI" id="CHEBI:176343"/>
        <dbReference type="ChEBI" id="CHEBI:176425"/>
        <dbReference type="ChEBI" id="CHEBI:456216"/>
        <dbReference type="EC" id="2.7.1.130"/>
    </reaction>
</comment>
<comment type="pathway">
    <text evidence="2 13">Glycolipid biosynthesis; lipid IV(A) biosynthesis; lipid IV(A) from (3R)-3-hydroxytetradecanoyl-[acyl-carrier-protein] and UDP-N-acetyl-alpha-D-glucosamine: step 6/6.</text>
</comment>
<comment type="similarity">
    <text evidence="13">Belongs to the LpxK family.</text>
</comment>
<keyword evidence="9 13" id="KW-0418">Kinase</keyword>
<proteinExistence type="inferred from homology"/>
<keyword evidence="8 13" id="KW-0547">Nucleotide-binding</keyword>
<dbReference type="OrthoDB" id="9766423at2"/>
<keyword evidence="15" id="KW-1185">Reference proteome</keyword>
<comment type="function">
    <text evidence="1 13">Transfers the gamma-phosphate of ATP to the 4'-position of a tetraacyldisaccharide 1-phosphate intermediate (termed DS-1-P) to form tetraacyldisaccharide 1,4'-bis-phosphate (lipid IVA).</text>
</comment>
<sequence length="350" mass="40103">MKRLRKILFPFSLIYGGIAAIRNYMFDFGWKKQETFDLPIICVGNLSVGGTGKTPQIEYLVRLLSDKFKTVTLSRGYKRKSEGFYLAADSTKMEDIGDEPFQYFSKFKNIHVAVDAKRVHGVQQILKRLPETEVILLDDAFQHRHIKAGFYVLLTKYDELYVDDLVLPAGNLREFKSGALRADVILVTKCPNDLSVEKQNRIIQKLNVKPNQDVYFTTISYNENVTNGLINLKVSELENDSFIAVAGIAKPEYFYRHLKVVKNNFVTFPDHHHFSEKDIALILEKAQGSKIITTEKDFMRLQGKLPDAQLFYLPIETHFLNNASSFDSKILDYVGKSTRNRCVHSAENSK</sequence>
<dbReference type="Proteomes" id="UP000275719">
    <property type="component" value="Unassembled WGS sequence"/>
</dbReference>
<evidence type="ECO:0000256" key="9">
    <source>
        <dbReference type="ARBA" id="ARBA00022777"/>
    </source>
</evidence>
<dbReference type="InterPro" id="IPR027417">
    <property type="entry name" value="P-loop_NTPase"/>
</dbReference>
<dbReference type="GO" id="GO:0005886">
    <property type="term" value="C:plasma membrane"/>
    <property type="evidence" value="ECO:0007669"/>
    <property type="project" value="TreeGrafter"/>
</dbReference>
<evidence type="ECO:0000256" key="12">
    <source>
        <dbReference type="ARBA" id="ARBA00029757"/>
    </source>
</evidence>
<dbReference type="InterPro" id="IPR003758">
    <property type="entry name" value="LpxK"/>
</dbReference>
<evidence type="ECO:0000256" key="4">
    <source>
        <dbReference type="ARBA" id="ARBA00016436"/>
    </source>
</evidence>
<dbReference type="NCBIfam" id="TIGR00682">
    <property type="entry name" value="lpxK"/>
    <property type="match status" value="1"/>
</dbReference>
<feature type="binding site" evidence="13">
    <location>
        <begin position="47"/>
        <end position="54"/>
    </location>
    <ligand>
        <name>ATP</name>
        <dbReference type="ChEBI" id="CHEBI:30616"/>
    </ligand>
</feature>
<keyword evidence="5 13" id="KW-0444">Lipid biosynthesis</keyword>
<dbReference type="EMBL" id="RQVQ01000007">
    <property type="protein sequence ID" value="RRJ91962.1"/>
    <property type="molecule type" value="Genomic_DNA"/>
</dbReference>
<dbReference type="GO" id="GO:0009029">
    <property type="term" value="F:lipid-A 4'-kinase activity"/>
    <property type="evidence" value="ECO:0007669"/>
    <property type="project" value="UniProtKB-UniRule"/>
</dbReference>
<evidence type="ECO:0000313" key="14">
    <source>
        <dbReference type="EMBL" id="RRJ91962.1"/>
    </source>
</evidence>
<evidence type="ECO:0000256" key="2">
    <source>
        <dbReference type="ARBA" id="ARBA00004870"/>
    </source>
</evidence>
<dbReference type="SUPFAM" id="SSF52540">
    <property type="entry name" value="P-loop containing nucleoside triphosphate hydrolases"/>
    <property type="match status" value="1"/>
</dbReference>
<dbReference type="AlphaFoldDB" id="A0A3P3W9Y2"/>
<dbReference type="HAMAP" id="MF_00409">
    <property type="entry name" value="LpxK"/>
    <property type="match status" value="1"/>
</dbReference>
<evidence type="ECO:0000256" key="1">
    <source>
        <dbReference type="ARBA" id="ARBA00002274"/>
    </source>
</evidence>
<evidence type="ECO:0000313" key="15">
    <source>
        <dbReference type="Proteomes" id="UP000275719"/>
    </source>
</evidence>
<evidence type="ECO:0000256" key="10">
    <source>
        <dbReference type="ARBA" id="ARBA00022840"/>
    </source>
</evidence>
<dbReference type="GO" id="GO:0009245">
    <property type="term" value="P:lipid A biosynthetic process"/>
    <property type="evidence" value="ECO:0007669"/>
    <property type="project" value="UniProtKB-UniRule"/>
</dbReference>
<evidence type="ECO:0000256" key="13">
    <source>
        <dbReference type="HAMAP-Rule" id="MF_00409"/>
    </source>
</evidence>
<dbReference type="PANTHER" id="PTHR42724">
    <property type="entry name" value="TETRAACYLDISACCHARIDE 4'-KINASE"/>
    <property type="match status" value="1"/>
</dbReference>
<evidence type="ECO:0000256" key="8">
    <source>
        <dbReference type="ARBA" id="ARBA00022741"/>
    </source>
</evidence>
<keyword evidence="10 13" id="KW-0067">ATP-binding</keyword>
<reference evidence="14 15" key="1">
    <citation type="submission" date="2018-11" db="EMBL/GenBank/DDBJ databases">
        <title>Flavobacterium sp. nov., YIM 102701-2 draft genome.</title>
        <authorList>
            <person name="Li G."/>
            <person name="Jiang Y."/>
        </authorList>
    </citation>
    <scope>NUCLEOTIDE SEQUENCE [LARGE SCALE GENOMIC DNA]</scope>
    <source>
        <strain evidence="14 15">YIM 102701-2</strain>
    </source>
</reference>
<evidence type="ECO:0000256" key="3">
    <source>
        <dbReference type="ARBA" id="ARBA00012071"/>
    </source>
</evidence>
<comment type="caution">
    <text evidence="14">The sequence shown here is derived from an EMBL/GenBank/DDBJ whole genome shotgun (WGS) entry which is preliminary data.</text>
</comment>
<dbReference type="RefSeq" id="WP_125017692.1">
    <property type="nucleotide sequence ID" value="NZ_RQVQ01000007.1"/>
</dbReference>
<keyword evidence="6 13" id="KW-0441">Lipid A biosynthesis</keyword>
<dbReference type="Pfam" id="PF02606">
    <property type="entry name" value="LpxK"/>
    <property type="match status" value="1"/>
</dbReference>
<dbReference type="EC" id="2.7.1.130" evidence="3 13"/>
<protein>
    <recommendedName>
        <fullName evidence="4 13">Tetraacyldisaccharide 4'-kinase</fullName>
        <ecNumber evidence="3 13">2.7.1.130</ecNumber>
    </recommendedName>
    <alternativeName>
        <fullName evidence="12 13">Lipid A 4'-kinase</fullName>
    </alternativeName>
</protein>
<dbReference type="GO" id="GO:0005524">
    <property type="term" value="F:ATP binding"/>
    <property type="evidence" value="ECO:0007669"/>
    <property type="project" value="UniProtKB-UniRule"/>
</dbReference>
<evidence type="ECO:0000256" key="5">
    <source>
        <dbReference type="ARBA" id="ARBA00022516"/>
    </source>
</evidence>
<evidence type="ECO:0000256" key="11">
    <source>
        <dbReference type="ARBA" id="ARBA00023098"/>
    </source>
</evidence>
<keyword evidence="11 13" id="KW-0443">Lipid metabolism</keyword>
<keyword evidence="7 13" id="KW-0808">Transferase</keyword>
<gene>
    <name evidence="13 14" type="primary">lpxK</name>
    <name evidence="14" type="ORF">EG240_04040</name>
</gene>
<accession>A0A3P3W9Y2</accession>
<organism evidence="14 15">
    <name type="scientific">Paenimyroides tangerinum</name>
    <dbReference type="NCBI Taxonomy" id="2488728"/>
    <lineage>
        <taxon>Bacteria</taxon>
        <taxon>Pseudomonadati</taxon>
        <taxon>Bacteroidota</taxon>
        <taxon>Flavobacteriia</taxon>
        <taxon>Flavobacteriales</taxon>
        <taxon>Flavobacteriaceae</taxon>
        <taxon>Paenimyroides</taxon>
    </lineage>
</organism>
<evidence type="ECO:0000256" key="7">
    <source>
        <dbReference type="ARBA" id="ARBA00022679"/>
    </source>
</evidence>
<dbReference type="PANTHER" id="PTHR42724:SF1">
    <property type="entry name" value="TETRAACYLDISACCHARIDE 4'-KINASE, MITOCHONDRIAL-RELATED"/>
    <property type="match status" value="1"/>
</dbReference>
<name>A0A3P3W9Y2_9FLAO</name>